<dbReference type="Gene3D" id="3.40.50.300">
    <property type="entry name" value="P-loop containing nucleotide triphosphate hydrolases"/>
    <property type="match status" value="1"/>
</dbReference>
<dbReference type="GeneID" id="34525846"/>
<evidence type="ECO:0000313" key="4">
    <source>
        <dbReference type="EMBL" id="CCK70157.1"/>
    </source>
</evidence>
<dbReference type="PROSITE" id="PS51719">
    <property type="entry name" value="G_SEPTIN"/>
    <property type="match status" value="1"/>
</dbReference>
<feature type="compositionally biased region" description="Polar residues" evidence="2">
    <location>
        <begin position="383"/>
        <end position="395"/>
    </location>
</feature>
<dbReference type="InterPro" id="IPR027417">
    <property type="entry name" value="P-loop_NTPase"/>
</dbReference>
<reference evidence="5" key="2">
    <citation type="submission" date="2012-08" db="EMBL/GenBank/DDBJ databases">
        <title>Genome sequence of Kazachstania naganishii.</title>
        <authorList>
            <person name="Gordon J.L."/>
            <person name="Armisen D."/>
            <person name="Proux-Wera E."/>
            <person name="OhEigeartaigh S.S."/>
            <person name="Byrne K.P."/>
            <person name="Wolfe K.H."/>
        </authorList>
    </citation>
    <scope>NUCLEOTIDE SEQUENCE [LARGE SCALE GENOMIC DNA]</scope>
    <source>
        <strain evidence="5">ATCC MYA-139 / BCRC 22969 / CBS 8797 / CCRC 22969 / KCTC 17520 / NBRC 10181 / NCYC 3082</strain>
    </source>
</reference>
<dbReference type="Pfam" id="PF00735">
    <property type="entry name" value="Septin"/>
    <property type="match status" value="1"/>
</dbReference>
<dbReference type="AlphaFoldDB" id="J7RYD1"/>
<evidence type="ECO:0000259" key="3">
    <source>
        <dbReference type="PROSITE" id="PS51719"/>
    </source>
</evidence>
<dbReference type="STRING" id="1071383.J7RYD1"/>
<keyword evidence="1" id="KW-0547">Nucleotide-binding</keyword>
<protein>
    <recommendedName>
        <fullName evidence="3">Septin-type G domain-containing protein</fullName>
    </recommendedName>
</protein>
<dbReference type="HOGENOM" id="CLU_017718_8_0_1"/>
<reference evidence="4 5" key="1">
    <citation type="journal article" date="2011" name="Proc. Natl. Acad. Sci. U.S.A.">
        <title>Evolutionary erosion of yeast sex chromosomes by mating-type switching accidents.</title>
        <authorList>
            <person name="Gordon J.L."/>
            <person name="Armisen D."/>
            <person name="Proux-Wera E."/>
            <person name="Oheigeartaigh S.S."/>
            <person name="Byrne K.P."/>
            <person name="Wolfe K.H."/>
        </authorList>
    </citation>
    <scope>NUCLEOTIDE SEQUENCE [LARGE SCALE GENOMIC DNA]</scope>
    <source>
        <strain evidence="5">ATCC MYA-139 / BCRC 22969 / CBS 8797 / CCRC 22969 / KCTC 17520 / NBRC 10181 / NCYC 3082</strain>
    </source>
</reference>
<proteinExistence type="inferred from homology"/>
<gene>
    <name evidence="4" type="primary">KNAG0D04110</name>
    <name evidence="4" type="ordered locus">KNAG_0D04110</name>
</gene>
<organism evidence="4 5">
    <name type="scientific">Huiozyma naganishii (strain ATCC MYA-139 / BCRC 22969 / CBS 8797 / KCTC 17520 / NBRC 10181 / NCYC 3082 / Yp74L-3)</name>
    <name type="common">Yeast</name>
    <name type="synonym">Kazachstania naganishii</name>
    <dbReference type="NCBI Taxonomy" id="1071383"/>
    <lineage>
        <taxon>Eukaryota</taxon>
        <taxon>Fungi</taxon>
        <taxon>Dikarya</taxon>
        <taxon>Ascomycota</taxon>
        <taxon>Saccharomycotina</taxon>
        <taxon>Saccharomycetes</taxon>
        <taxon>Saccharomycetales</taxon>
        <taxon>Saccharomycetaceae</taxon>
        <taxon>Huiozyma</taxon>
    </lineage>
</organism>
<dbReference type="eggNOG" id="KOG2655">
    <property type="taxonomic scope" value="Eukaryota"/>
</dbReference>
<dbReference type="EMBL" id="HE978317">
    <property type="protein sequence ID" value="CCK70157.1"/>
    <property type="molecule type" value="Genomic_DNA"/>
</dbReference>
<keyword evidence="1" id="KW-0342">GTP-binding</keyword>
<dbReference type="RefSeq" id="XP_022464403.1">
    <property type="nucleotide sequence ID" value="XM_022607848.1"/>
</dbReference>
<dbReference type="SUPFAM" id="SSF52540">
    <property type="entry name" value="P-loop containing nucleoside triphosphate hydrolases"/>
    <property type="match status" value="1"/>
</dbReference>
<name>J7RYD1_HUIN7</name>
<dbReference type="Proteomes" id="UP000006310">
    <property type="component" value="Chromosome 4"/>
</dbReference>
<dbReference type="KEGG" id="kng:KNAG_0D04110"/>
<dbReference type="InterPro" id="IPR030379">
    <property type="entry name" value="G_SEPTIN_dom"/>
</dbReference>
<dbReference type="GO" id="GO:0005525">
    <property type="term" value="F:GTP binding"/>
    <property type="evidence" value="ECO:0007669"/>
    <property type="project" value="UniProtKB-KW"/>
</dbReference>
<comment type="similarity">
    <text evidence="1">Belongs to the TRAFAC class TrmE-Era-EngA-EngB-Septin-like GTPase superfamily. Septin GTPase family.</text>
</comment>
<dbReference type="OrthoDB" id="416553at2759"/>
<sequence length="395" mass="44730">MLLSSLEDSIPPKRLSTLVAQYGRELGINAAPQPIDRNCGVSSTVQLGSQRRTPVGISNILQQQTKILFERGISFNVLVCGTVGVGKTTVVNSLFGLNGSQSRSRPGSQGNSNRHADVVITKQLHEIRYETKTRLKLGVIEVGSFGTKINNYFSWNPILNYIDWNLQQYWKQNSQPYRTVTKTPDNRVHLCLYVLEPVTPTELKPLDLVAMKELGDKIPLIPVINKTDIYTSSVCLHMSSDIGQLLAQNDIRCYHDPIIHGRQENAIVPLRELLIDQGAMIPLIDLVDTQPPVVDDTEGGRLEWSSEYLARQLQLRRKYNKLIELQDCKFNEWINTLYLKQRQSNKMVEQMYLRVTKLQEQCRQLEQTGNGHCSAKVHASMEAKSNSSKTLFEQP</sequence>
<evidence type="ECO:0000313" key="5">
    <source>
        <dbReference type="Proteomes" id="UP000006310"/>
    </source>
</evidence>
<evidence type="ECO:0000256" key="2">
    <source>
        <dbReference type="SAM" id="MobiDB-lite"/>
    </source>
</evidence>
<evidence type="ECO:0000256" key="1">
    <source>
        <dbReference type="RuleBase" id="RU004560"/>
    </source>
</evidence>
<accession>J7RYD1</accession>
<feature type="domain" description="Septin-type G" evidence="3">
    <location>
        <begin position="71"/>
        <end position="367"/>
    </location>
</feature>
<dbReference type="PANTHER" id="PTHR18884">
    <property type="entry name" value="SEPTIN"/>
    <property type="match status" value="1"/>
</dbReference>
<keyword evidence="5" id="KW-1185">Reference proteome</keyword>
<feature type="region of interest" description="Disordered" evidence="2">
    <location>
        <begin position="376"/>
        <end position="395"/>
    </location>
</feature>